<dbReference type="HOGENOM" id="CLU_3049493_0_0_6"/>
<sequence length="54" mass="6185">MANALMLEPLIGKSPNVMSPEWFDDLRNITRILDKKLAKCLFQEQSFGAHQKPL</sequence>
<dbReference type="Proteomes" id="UP000032735">
    <property type="component" value="Chromosome"/>
</dbReference>
<evidence type="ECO:0000313" key="1">
    <source>
        <dbReference type="EMBL" id="CDG21143.1"/>
    </source>
</evidence>
<gene>
    <name evidence="1" type="ORF">XPG1_1488</name>
</gene>
<protein>
    <submittedName>
        <fullName evidence="1">Uncharacterized protein</fullName>
    </submittedName>
</protein>
<dbReference type="STRING" id="1354304.XPG1_1488"/>
<evidence type="ECO:0000313" key="2">
    <source>
        <dbReference type="Proteomes" id="UP000032735"/>
    </source>
</evidence>
<dbReference type="AlphaFoldDB" id="A0A068R1T9"/>
<dbReference type="EMBL" id="FO704551">
    <property type="protein sequence ID" value="CDG21143.1"/>
    <property type="molecule type" value="Genomic_DNA"/>
</dbReference>
<name>A0A068R1T9_9GAMM</name>
<keyword evidence="2" id="KW-1185">Reference proteome</keyword>
<accession>A0A068R1T9</accession>
<dbReference type="KEGG" id="xpo:XPG1_1488"/>
<organism evidence="1 2">
    <name type="scientific">Xenorhabdus poinarii G6</name>
    <dbReference type="NCBI Taxonomy" id="1354304"/>
    <lineage>
        <taxon>Bacteria</taxon>
        <taxon>Pseudomonadati</taxon>
        <taxon>Pseudomonadota</taxon>
        <taxon>Gammaproteobacteria</taxon>
        <taxon>Enterobacterales</taxon>
        <taxon>Morganellaceae</taxon>
        <taxon>Xenorhabdus</taxon>
    </lineage>
</organism>
<proteinExistence type="predicted"/>
<reference evidence="1 2" key="1">
    <citation type="submission" date="2013-07" db="EMBL/GenBank/DDBJ databases">
        <authorList>
            <person name="Genoscope - CEA"/>
        </authorList>
    </citation>
    <scope>NUCLEOTIDE SEQUENCE [LARGE SCALE GENOMIC DNA]</scope>
    <source>
        <strain evidence="1 2">G6</strain>
    </source>
</reference>